<gene>
    <name evidence="2" type="ORF">A0H81_04365</name>
</gene>
<protein>
    <submittedName>
        <fullName evidence="2">Uncharacterized protein</fullName>
    </submittedName>
</protein>
<feature type="compositionally biased region" description="Basic and acidic residues" evidence="1">
    <location>
        <begin position="12"/>
        <end position="21"/>
    </location>
</feature>
<reference evidence="2 3" key="1">
    <citation type="submission" date="2016-03" db="EMBL/GenBank/DDBJ databases">
        <title>Whole genome sequencing of Grifola frondosa 9006-11.</title>
        <authorList>
            <person name="Min B."/>
            <person name="Park H."/>
            <person name="Kim J.-G."/>
            <person name="Cho H."/>
            <person name="Oh Y.-L."/>
            <person name="Kong W.-S."/>
            <person name="Choi I.-G."/>
        </authorList>
    </citation>
    <scope>NUCLEOTIDE SEQUENCE [LARGE SCALE GENOMIC DNA]</scope>
    <source>
        <strain evidence="2 3">9006-11</strain>
    </source>
</reference>
<feature type="compositionally biased region" description="Low complexity" evidence="1">
    <location>
        <begin position="292"/>
        <end position="304"/>
    </location>
</feature>
<feature type="region of interest" description="Disordered" evidence="1">
    <location>
        <begin position="1"/>
        <end position="68"/>
    </location>
</feature>
<organism evidence="2 3">
    <name type="scientific">Grifola frondosa</name>
    <name type="common">Maitake</name>
    <name type="synonym">Polyporus frondosus</name>
    <dbReference type="NCBI Taxonomy" id="5627"/>
    <lineage>
        <taxon>Eukaryota</taxon>
        <taxon>Fungi</taxon>
        <taxon>Dikarya</taxon>
        <taxon>Basidiomycota</taxon>
        <taxon>Agaricomycotina</taxon>
        <taxon>Agaricomycetes</taxon>
        <taxon>Polyporales</taxon>
        <taxon>Grifolaceae</taxon>
        <taxon>Grifola</taxon>
    </lineage>
</organism>
<dbReference type="Proteomes" id="UP000092993">
    <property type="component" value="Unassembled WGS sequence"/>
</dbReference>
<feature type="compositionally biased region" description="Polar residues" evidence="1">
    <location>
        <begin position="266"/>
        <end position="291"/>
    </location>
</feature>
<evidence type="ECO:0000256" key="1">
    <source>
        <dbReference type="SAM" id="MobiDB-lite"/>
    </source>
</evidence>
<feature type="compositionally biased region" description="Acidic residues" evidence="1">
    <location>
        <begin position="33"/>
        <end position="51"/>
    </location>
</feature>
<evidence type="ECO:0000313" key="2">
    <source>
        <dbReference type="EMBL" id="OBZ75854.1"/>
    </source>
</evidence>
<feature type="region of interest" description="Disordered" evidence="1">
    <location>
        <begin position="236"/>
        <end position="310"/>
    </location>
</feature>
<comment type="caution">
    <text evidence="2">The sequence shown here is derived from an EMBL/GenBank/DDBJ whole genome shotgun (WGS) entry which is preliminary data.</text>
</comment>
<dbReference type="AlphaFoldDB" id="A0A1C7MLI0"/>
<sequence length="310" mass="33873">MDVFLPYKPPRRAMEEERIEIYDEYNSQYKGEEDWDSSDDRESTEDEDEQSDNSQESGDISSDESGFEVARGHSTHVLSNASGVAANMSLHTLRTQEAIAAHEISWLTEERSALHFYAPKCLSDLPSLRSHTPRSLPARYAPGTRPSISAISTASSQFTLFRTPPAWDTLPSSPSLSSTVTLGSCLSEAADETGSHKRKRVAGGELDEDILRAEEARKSARAREGVRSLMGMVQRRTAAVEETEGTIRTQASKIGRVNPFLRGTQADPSAASSSRQTGQKSQNKVTSSRTEPSAASSLIAAPSPVRRARI</sequence>
<evidence type="ECO:0000313" key="3">
    <source>
        <dbReference type="Proteomes" id="UP000092993"/>
    </source>
</evidence>
<keyword evidence="3" id="KW-1185">Reference proteome</keyword>
<name>A0A1C7MLI0_GRIFR</name>
<dbReference type="EMBL" id="LUGG01000004">
    <property type="protein sequence ID" value="OBZ75854.1"/>
    <property type="molecule type" value="Genomic_DNA"/>
</dbReference>
<proteinExistence type="predicted"/>
<accession>A0A1C7MLI0</accession>